<sequence length="241" mass="26289">MLKPSGLHYQEIESKVLKLGFLARGGFTPSSEDMVPNLSCGGQPQTVIVLGNAGSSDFWQSFIQSPEYLSNSLDPMDLWTRRVMDHLADELGGEALFPSDGPPYQPFQRWSSRAESLFPSPIGLYVSPVWGTWHALRAVILLPVVVGGLPVLSQQQNPCLNCADQPCLTSCPVEAFVEGQLYDYVACAKHVVSEQGNDCAASGCLARRGCPVGQNFILTPEHAAFHMTAFTNARRRSGEIF</sequence>
<gene>
    <name evidence="1" type="ORF">ACFSKO_13105</name>
</gene>
<reference evidence="2" key="1">
    <citation type="journal article" date="2019" name="Int. J. Syst. Evol. Microbiol.">
        <title>The Global Catalogue of Microorganisms (GCM) 10K type strain sequencing project: providing services to taxonomists for standard genome sequencing and annotation.</title>
        <authorList>
            <consortium name="The Broad Institute Genomics Platform"/>
            <consortium name="The Broad Institute Genome Sequencing Center for Infectious Disease"/>
            <person name="Wu L."/>
            <person name="Ma J."/>
        </authorList>
    </citation>
    <scope>NUCLEOTIDE SEQUENCE [LARGE SCALE GENOMIC DNA]</scope>
    <source>
        <strain evidence="2">CGMCC 4.7192</strain>
    </source>
</reference>
<evidence type="ECO:0000313" key="1">
    <source>
        <dbReference type="EMBL" id="MFD2206565.1"/>
    </source>
</evidence>
<dbReference type="RefSeq" id="WP_380252321.1">
    <property type="nucleotide sequence ID" value="NZ_JBHUII010000006.1"/>
</dbReference>
<organism evidence="1 2">
    <name type="scientific">Kiloniella antarctica</name>
    <dbReference type="NCBI Taxonomy" id="1550907"/>
    <lineage>
        <taxon>Bacteria</taxon>
        <taxon>Pseudomonadati</taxon>
        <taxon>Pseudomonadota</taxon>
        <taxon>Alphaproteobacteria</taxon>
        <taxon>Rhodospirillales</taxon>
        <taxon>Kiloniellaceae</taxon>
        <taxon>Kiloniella</taxon>
    </lineage>
</organism>
<proteinExistence type="predicted"/>
<dbReference type="Proteomes" id="UP001597294">
    <property type="component" value="Unassembled WGS sequence"/>
</dbReference>
<keyword evidence="2" id="KW-1185">Reference proteome</keyword>
<dbReference type="SUPFAM" id="SSF54862">
    <property type="entry name" value="4Fe-4S ferredoxins"/>
    <property type="match status" value="1"/>
</dbReference>
<comment type="caution">
    <text evidence="1">The sequence shown here is derived from an EMBL/GenBank/DDBJ whole genome shotgun (WGS) entry which is preliminary data.</text>
</comment>
<evidence type="ECO:0000313" key="2">
    <source>
        <dbReference type="Proteomes" id="UP001597294"/>
    </source>
</evidence>
<accession>A0ABW5BMA2</accession>
<name>A0ABW5BMA2_9PROT</name>
<protein>
    <submittedName>
        <fullName evidence="1">Ferredoxin</fullName>
    </submittedName>
</protein>
<dbReference type="EMBL" id="JBHUII010000006">
    <property type="protein sequence ID" value="MFD2206565.1"/>
    <property type="molecule type" value="Genomic_DNA"/>
</dbReference>